<dbReference type="PANTHER" id="PTHR43830:SF3">
    <property type="entry name" value="PROTEIN PSP1"/>
    <property type="match status" value="1"/>
</dbReference>
<dbReference type="PANTHER" id="PTHR43830">
    <property type="entry name" value="PROTEIN PSP1"/>
    <property type="match status" value="1"/>
</dbReference>
<organism evidence="2 3">
    <name type="scientific">Amygdalobacter indicium</name>
    <dbReference type="NCBI Taxonomy" id="3029272"/>
    <lineage>
        <taxon>Bacteria</taxon>
        <taxon>Bacillati</taxon>
        <taxon>Bacillota</taxon>
        <taxon>Clostridia</taxon>
        <taxon>Eubacteriales</taxon>
        <taxon>Oscillospiraceae</taxon>
        <taxon>Amygdalobacter</taxon>
    </lineage>
</organism>
<feature type="domain" description="PSP1 C-terminal" evidence="1">
    <location>
        <begin position="65"/>
        <end position="150"/>
    </location>
</feature>
<name>A0ABY8C4J2_9FIRM</name>
<dbReference type="RefSeq" id="WP_315571725.1">
    <property type="nucleotide sequence ID" value="NZ_CP118868.1"/>
</dbReference>
<evidence type="ECO:0000259" key="1">
    <source>
        <dbReference type="PROSITE" id="PS51411"/>
    </source>
</evidence>
<dbReference type="Proteomes" id="UP001220478">
    <property type="component" value="Chromosome"/>
</dbReference>
<dbReference type="EMBL" id="CP118868">
    <property type="protein sequence ID" value="WEG35605.1"/>
    <property type="molecule type" value="Genomic_DNA"/>
</dbReference>
<accession>A0ABY8C4J2</accession>
<dbReference type="Pfam" id="PF04468">
    <property type="entry name" value="PSP1"/>
    <property type="match status" value="1"/>
</dbReference>
<protein>
    <submittedName>
        <fullName evidence="2">Regulatory iron-sulfur-containing complex subunit RicT</fullName>
    </submittedName>
</protein>
<dbReference type="InterPro" id="IPR007557">
    <property type="entry name" value="PSP1_C"/>
</dbReference>
<sequence>MVKVLGVKIEGNGRIYNCLVEQKISSAELRVKTPIICRQEGVDFFAEIDRTAMDMPERYLRGNYYTFVRLATAEDQKQQADKVLFEKEALHFAAVNAERLEMDMHFLQTHLSAADNKFIFYFEAPERLDFRELVKCLAYRYHMRIELRQVGAREKAKIKGGIGVCGQVACCVRHLEAFPQVTIKMAKEQNLAINSSKSQGSCGRLLCCLQYEQNWYDEASVRLPHLGYTLNTVYGKGVVKSVNLQREIVQIRLDSAKDSDPWQVVSIDEIKDKSYMLAVKEAEKLQKSALAQAQENKSSQPAEREKPKVAPCCCRTDKAQPCCAHKKENNESIYLAGKSYSVVQVYQGNEY</sequence>
<evidence type="ECO:0000313" key="2">
    <source>
        <dbReference type="EMBL" id="WEG35605.1"/>
    </source>
</evidence>
<dbReference type="PROSITE" id="PS51411">
    <property type="entry name" value="PSP1_C"/>
    <property type="match status" value="1"/>
</dbReference>
<dbReference type="NCBIfam" id="NF041131">
    <property type="entry name" value="RicT_YaaT_fam"/>
    <property type="match status" value="1"/>
</dbReference>
<keyword evidence="3" id="KW-1185">Reference proteome</keyword>
<reference evidence="2 3" key="1">
    <citation type="submission" date="2023-02" db="EMBL/GenBank/DDBJ databases">
        <title>Novel Oscillospiraceae bacterial genomes.</title>
        <authorList>
            <person name="Srinivasan S."/>
            <person name="Austin M.N."/>
            <person name="Fiedler T.L."/>
            <person name="Strenk S.M."/>
            <person name="Agnew K.J."/>
            <person name="Nagana Gowda G.A."/>
            <person name="Raftery D."/>
            <person name="Beamer M.A."/>
            <person name="Achilles S.L."/>
            <person name="Wiesenfeld H.C."/>
            <person name="Fredricks D.N."/>
            <person name="Hillier S.L."/>
        </authorList>
    </citation>
    <scope>NUCLEOTIDE SEQUENCE [LARGE SCALE GENOMIC DNA]</scope>
    <source>
        <strain evidence="2 3">CHIC02 1186E3-8</strain>
    </source>
</reference>
<dbReference type="InterPro" id="IPR047767">
    <property type="entry name" value="PSP1-like"/>
</dbReference>
<evidence type="ECO:0000313" key="3">
    <source>
        <dbReference type="Proteomes" id="UP001220478"/>
    </source>
</evidence>
<gene>
    <name evidence="2" type="primary">ricT</name>
    <name evidence="2" type="ORF">PYS61_00130</name>
</gene>
<proteinExistence type="predicted"/>